<dbReference type="EMBL" id="MU853244">
    <property type="protein sequence ID" value="KAK4119808.1"/>
    <property type="molecule type" value="Genomic_DNA"/>
</dbReference>
<feature type="region of interest" description="Disordered" evidence="1">
    <location>
        <begin position="52"/>
        <end position="91"/>
    </location>
</feature>
<sequence>MSALDLMEELEAMAQLATDHDAGTEEVDDIAIQRWQWLFGYSYSEAAKKAAISQGEHRPNHSSPRIRQGGLRTCMPDSGLATDTNRTSCSGSQGHTFEYLLKMESPLHSIDTIKAAARLSEEDGR</sequence>
<organism evidence="2 3">
    <name type="scientific">Parathielavia appendiculata</name>
    <dbReference type="NCBI Taxonomy" id="2587402"/>
    <lineage>
        <taxon>Eukaryota</taxon>
        <taxon>Fungi</taxon>
        <taxon>Dikarya</taxon>
        <taxon>Ascomycota</taxon>
        <taxon>Pezizomycotina</taxon>
        <taxon>Sordariomycetes</taxon>
        <taxon>Sordariomycetidae</taxon>
        <taxon>Sordariales</taxon>
        <taxon>Chaetomiaceae</taxon>
        <taxon>Parathielavia</taxon>
    </lineage>
</organism>
<keyword evidence="3" id="KW-1185">Reference proteome</keyword>
<reference evidence="2" key="2">
    <citation type="submission" date="2023-05" db="EMBL/GenBank/DDBJ databases">
        <authorList>
            <consortium name="Lawrence Berkeley National Laboratory"/>
            <person name="Steindorff A."/>
            <person name="Hensen N."/>
            <person name="Bonometti L."/>
            <person name="Westerberg I."/>
            <person name="Brannstrom I.O."/>
            <person name="Guillou S."/>
            <person name="Cros-Aarteil S."/>
            <person name="Calhoun S."/>
            <person name="Haridas S."/>
            <person name="Kuo A."/>
            <person name="Mondo S."/>
            <person name="Pangilinan J."/>
            <person name="Riley R."/>
            <person name="Labutti K."/>
            <person name="Andreopoulos B."/>
            <person name="Lipzen A."/>
            <person name="Chen C."/>
            <person name="Yanf M."/>
            <person name="Daum C."/>
            <person name="Ng V."/>
            <person name="Clum A."/>
            <person name="Ohm R."/>
            <person name="Martin F."/>
            <person name="Silar P."/>
            <person name="Natvig D."/>
            <person name="Lalanne C."/>
            <person name="Gautier V."/>
            <person name="Ament-Velasquez S.L."/>
            <person name="Kruys A."/>
            <person name="Hutchinson M.I."/>
            <person name="Powell A.J."/>
            <person name="Barry K."/>
            <person name="Miller A.N."/>
            <person name="Grigoriev I.V."/>
            <person name="Debuchy R."/>
            <person name="Gladieux P."/>
            <person name="Thoren M.H."/>
            <person name="Johannesson H."/>
        </authorList>
    </citation>
    <scope>NUCLEOTIDE SEQUENCE</scope>
    <source>
        <strain evidence="2">CBS 731.68</strain>
    </source>
</reference>
<dbReference type="Proteomes" id="UP001302602">
    <property type="component" value="Unassembled WGS sequence"/>
</dbReference>
<dbReference type="RefSeq" id="XP_062643581.1">
    <property type="nucleotide sequence ID" value="XM_062791479.1"/>
</dbReference>
<proteinExistence type="predicted"/>
<evidence type="ECO:0000256" key="1">
    <source>
        <dbReference type="SAM" id="MobiDB-lite"/>
    </source>
</evidence>
<gene>
    <name evidence="2" type="ORF">N657DRAFT_637009</name>
</gene>
<comment type="caution">
    <text evidence="2">The sequence shown here is derived from an EMBL/GenBank/DDBJ whole genome shotgun (WGS) entry which is preliminary data.</text>
</comment>
<dbReference type="GeneID" id="87828248"/>
<name>A0AAN6TSH5_9PEZI</name>
<evidence type="ECO:0000313" key="3">
    <source>
        <dbReference type="Proteomes" id="UP001302602"/>
    </source>
</evidence>
<accession>A0AAN6TSH5</accession>
<feature type="compositionally biased region" description="Polar residues" evidence="1">
    <location>
        <begin position="81"/>
        <end position="91"/>
    </location>
</feature>
<reference evidence="2" key="1">
    <citation type="journal article" date="2023" name="Mol. Phylogenet. Evol.">
        <title>Genome-scale phylogeny and comparative genomics of the fungal order Sordariales.</title>
        <authorList>
            <person name="Hensen N."/>
            <person name="Bonometti L."/>
            <person name="Westerberg I."/>
            <person name="Brannstrom I.O."/>
            <person name="Guillou S."/>
            <person name="Cros-Aarteil S."/>
            <person name="Calhoun S."/>
            <person name="Haridas S."/>
            <person name="Kuo A."/>
            <person name="Mondo S."/>
            <person name="Pangilinan J."/>
            <person name="Riley R."/>
            <person name="LaButti K."/>
            <person name="Andreopoulos B."/>
            <person name="Lipzen A."/>
            <person name="Chen C."/>
            <person name="Yan M."/>
            <person name="Daum C."/>
            <person name="Ng V."/>
            <person name="Clum A."/>
            <person name="Steindorff A."/>
            <person name="Ohm R.A."/>
            <person name="Martin F."/>
            <person name="Silar P."/>
            <person name="Natvig D.O."/>
            <person name="Lalanne C."/>
            <person name="Gautier V."/>
            <person name="Ament-Velasquez S.L."/>
            <person name="Kruys A."/>
            <person name="Hutchinson M.I."/>
            <person name="Powell A.J."/>
            <person name="Barry K."/>
            <person name="Miller A.N."/>
            <person name="Grigoriev I.V."/>
            <person name="Debuchy R."/>
            <person name="Gladieux P."/>
            <person name="Hiltunen Thoren M."/>
            <person name="Johannesson H."/>
        </authorList>
    </citation>
    <scope>NUCLEOTIDE SEQUENCE</scope>
    <source>
        <strain evidence="2">CBS 731.68</strain>
    </source>
</reference>
<evidence type="ECO:0000313" key="2">
    <source>
        <dbReference type="EMBL" id="KAK4119808.1"/>
    </source>
</evidence>
<dbReference type="AlphaFoldDB" id="A0AAN6TSH5"/>
<protein>
    <submittedName>
        <fullName evidence="2">Uncharacterized protein</fullName>
    </submittedName>
</protein>